<proteinExistence type="predicted"/>
<organism evidence="2 3">
    <name type="scientific">Halocaridina rubra</name>
    <name type="common">Hawaiian red shrimp</name>
    <dbReference type="NCBI Taxonomy" id="373956"/>
    <lineage>
        <taxon>Eukaryota</taxon>
        <taxon>Metazoa</taxon>
        <taxon>Ecdysozoa</taxon>
        <taxon>Arthropoda</taxon>
        <taxon>Crustacea</taxon>
        <taxon>Multicrustacea</taxon>
        <taxon>Malacostraca</taxon>
        <taxon>Eumalacostraca</taxon>
        <taxon>Eucarida</taxon>
        <taxon>Decapoda</taxon>
        <taxon>Pleocyemata</taxon>
        <taxon>Caridea</taxon>
        <taxon>Atyoidea</taxon>
        <taxon>Atyidae</taxon>
        <taxon>Halocaridina</taxon>
    </lineage>
</organism>
<accession>A0AAN8X7G1</accession>
<evidence type="ECO:0000313" key="2">
    <source>
        <dbReference type="EMBL" id="KAK7079261.1"/>
    </source>
</evidence>
<keyword evidence="1" id="KW-0732">Signal</keyword>
<keyword evidence="3" id="KW-1185">Reference proteome</keyword>
<dbReference type="AlphaFoldDB" id="A0AAN8X7G1"/>
<sequence>MGPLTILLMLCMGLVLHNGCAFITRGNAIPVAIPDPAALCTIIKFTDPKRYTTTRESVLRELCKVGVSHVDFDDTRKQFAVYNIHRDSFESKPRWHSGDAQNVMDDKYWEVNEVIQLQSSKHHWYSHGLPIWPLPHQALSNGTNPKVLPLSKKKPVDWPNYGIATPIYFAAKAWRNQAWSAEEFFQQTSKTAPFKSLKDFHKLAKALVENIDGQQVESYSEWPFLKHSLGPMVNSVVNRNKGLCPDEMFLYFHVTPCYPKEAQFQSCNQAALAARNLLTQANCRTTDVIVGYTQEYNNNAL</sequence>
<evidence type="ECO:0000313" key="3">
    <source>
        <dbReference type="Proteomes" id="UP001381693"/>
    </source>
</evidence>
<feature type="signal peptide" evidence="1">
    <location>
        <begin position="1"/>
        <end position="21"/>
    </location>
</feature>
<protein>
    <submittedName>
        <fullName evidence="2">Uncharacterized protein</fullName>
    </submittedName>
</protein>
<dbReference type="Proteomes" id="UP001381693">
    <property type="component" value="Unassembled WGS sequence"/>
</dbReference>
<reference evidence="2 3" key="1">
    <citation type="submission" date="2023-11" db="EMBL/GenBank/DDBJ databases">
        <title>Halocaridina rubra genome assembly.</title>
        <authorList>
            <person name="Smith C."/>
        </authorList>
    </citation>
    <scope>NUCLEOTIDE SEQUENCE [LARGE SCALE GENOMIC DNA]</scope>
    <source>
        <strain evidence="2">EP-1</strain>
        <tissue evidence="2">Whole</tissue>
    </source>
</reference>
<dbReference type="EMBL" id="JAXCGZ010007555">
    <property type="protein sequence ID" value="KAK7079261.1"/>
    <property type="molecule type" value="Genomic_DNA"/>
</dbReference>
<evidence type="ECO:0000256" key="1">
    <source>
        <dbReference type="SAM" id="SignalP"/>
    </source>
</evidence>
<gene>
    <name evidence="2" type="ORF">SK128_000946</name>
</gene>
<name>A0AAN8X7G1_HALRR</name>
<feature type="chain" id="PRO_5042849261" evidence="1">
    <location>
        <begin position="22"/>
        <end position="301"/>
    </location>
</feature>
<comment type="caution">
    <text evidence="2">The sequence shown here is derived from an EMBL/GenBank/DDBJ whole genome shotgun (WGS) entry which is preliminary data.</text>
</comment>